<dbReference type="EMBL" id="FNJM01000002">
    <property type="protein sequence ID" value="SDP19473.1"/>
    <property type="molecule type" value="Genomic_DNA"/>
</dbReference>
<keyword evidence="4 5" id="KW-0720">Serine protease</keyword>
<gene>
    <name evidence="6" type="ORF">SAMN04488529_102473</name>
</gene>
<dbReference type="GO" id="GO:0004175">
    <property type="term" value="F:endopeptidase activity"/>
    <property type="evidence" value="ECO:0007669"/>
    <property type="project" value="TreeGrafter"/>
</dbReference>
<name>A0A1H0QQ26_9CLOT</name>
<dbReference type="GO" id="GO:0006508">
    <property type="term" value="P:proteolysis"/>
    <property type="evidence" value="ECO:0007669"/>
    <property type="project" value="UniProtKB-KW"/>
</dbReference>
<dbReference type="Pfam" id="PF22694">
    <property type="entry name" value="CtpB_N-like"/>
    <property type="match status" value="1"/>
</dbReference>
<comment type="similarity">
    <text evidence="1 5">Belongs to the peptidase S41A family.</text>
</comment>
<dbReference type="STRING" id="94869.SAMN04488529_102473"/>
<dbReference type="Gene3D" id="3.90.226.10">
    <property type="entry name" value="2-enoyl-CoA Hydratase, Chain A, domain 1"/>
    <property type="match status" value="1"/>
</dbReference>
<dbReference type="Pfam" id="PF17820">
    <property type="entry name" value="PDZ_6"/>
    <property type="match status" value="1"/>
</dbReference>
<dbReference type="SMART" id="SM00245">
    <property type="entry name" value="TSPc"/>
    <property type="match status" value="1"/>
</dbReference>
<dbReference type="InterPro" id="IPR055210">
    <property type="entry name" value="CtpA/B_N"/>
</dbReference>
<dbReference type="SMART" id="SM00228">
    <property type="entry name" value="PDZ"/>
    <property type="match status" value="1"/>
</dbReference>
<evidence type="ECO:0000313" key="6">
    <source>
        <dbReference type="EMBL" id="SDP19473.1"/>
    </source>
</evidence>
<keyword evidence="2 5" id="KW-0645">Protease</keyword>
<dbReference type="PROSITE" id="PS50106">
    <property type="entry name" value="PDZ"/>
    <property type="match status" value="1"/>
</dbReference>
<dbReference type="NCBIfam" id="TIGR00225">
    <property type="entry name" value="prc"/>
    <property type="match status" value="1"/>
</dbReference>
<proteinExistence type="inferred from homology"/>
<dbReference type="PANTHER" id="PTHR32060:SF30">
    <property type="entry name" value="CARBOXY-TERMINAL PROCESSING PROTEASE CTPA"/>
    <property type="match status" value="1"/>
</dbReference>
<protein>
    <submittedName>
        <fullName evidence="6">Carboxyl-terminal processing protease</fullName>
    </submittedName>
</protein>
<dbReference type="Pfam" id="PF03572">
    <property type="entry name" value="Peptidase_S41"/>
    <property type="match status" value="1"/>
</dbReference>
<dbReference type="OrthoDB" id="9812068at2"/>
<dbReference type="SUPFAM" id="SSF50156">
    <property type="entry name" value="PDZ domain-like"/>
    <property type="match status" value="1"/>
</dbReference>
<keyword evidence="7" id="KW-1185">Reference proteome</keyword>
<dbReference type="CDD" id="cd06782">
    <property type="entry name" value="cpPDZ_CPP-like"/>
    <property type="match status" value="1"/>
</dbReference>
<dbReference type="CDD" id="cd07560">
    <property type="entry name" value="Peptidase_S41_CPP"/>
    <property type="match status" value="1"/>
</dbReference>
<evidence type="ECO:0000256" key="4">
    <source>
        <dbReference type="ARBA" id="ARBA00022825"/>
    </source>
</evidence>
<dbReference type="InterPro" id="IPR005151">
    <property type="entry name" value="Tail-specific_protease"/>
</dbReference>
<evidence type="ECO:0000256" key="2">
    <source>
        <dbReference type="ARBA" id="ARBA00022670"/>
    </source>
</evidence>
<evidence type="ECO:0000256" key="3">
    <source>
        <dbReference type="ARBA" id="ARBA00022801"/>
    </source>
</evidence>
<dbReference type="Gene3D" id="2.30.42.10">
    <property type="match status" value="1"/>
</dbReference>
<dbReference type="SUPFAM" id="SSF52096">
    <property type="entry name" value="ClpP/crotonase"/>
    <property type="match status" value="1"/>
</dbReference>
<dbReference type="InterPro" id="IPR029045">
    <property type="entry name" value="ClpP/crotonase-like_dom_sf"/>
</dbReference>
<dbReference type="Gene3D" id="3.30.750.44">
    <property type="match status" value="1"/>
</dbReference>
<dbReference type="GO" id="GO:0008236">
    <property type="term" value="F:serine-type peptidase activity"/>
    <property type="evidence" value="ECO:0007669"/>
    <property type="project" value="UniProtKB-KW"/>
</dbReference>
<dbReference type="Proteomes" id="UP000198597">
    <property type="component" value="Unassembled WGS sequence"/>
</dbReference>
<sequence length="417" mass="45298">MDELNNNGLKKKHVGKKVIIIISIVALLFISNLGFFYLGNSFAFSGISLNSINKEVAGEIKDTKKYDLLFEVRNTLLSKYDGEIDDEQLLQAAIKGMTLSLKDPYTIFMNAGEYKSFVEQSEGHFVGIGAQIGIKDDKVTIVAPIEGSPAEKAGVEAGDVILKVDDNPITEVNVEKTIAFIKGEEGTEVKLTLERNGEAPIDIKIVRGVVNMVAVKGEMIDETVGYIQMSSFDENVAKDFENKIVELKAVGMKGLIVDLRGNPGGFLGESVKVASQFIPKGKVVTYTIDKYDKKIESKSVGGTAEGMPLVVLIDGGSASASEVVTGALRDYGVATTIGVNSFGKGVVQQLIEFKDGLGGLKVTTSKYYTPNGENIHKIGIKPDIEVKIPEEFLKAEYNRTKDPQFTKGLEVIREKLK</sequence>
<keyword evidence="3 5" id="KW-0378">Hydrolase</keyword>
<dbReference type="GO" id="GO:0007165">
    <property type="term" value="P:signal transduction"/>
    <property type="evidence" value="ECO:0007669"/>
    <property type="project" value="TreeGrafter"/>
</dbReference>
<dbReference type="InterPro" id="IPR001478">
    <property type="entry name" value="PDZ"/>
</dbReference>
<dbReference type="InterPro" id="IPR004447">
    <property type="entry name" value="Peptidase_S41A"/>
</dbReference>
<evidence type="ECO:0000256" key="1">
    <source>
        <dbReference type="ARBA" id="ARBA00009179"/>
    </source>
</evidence>
<accession>A0A1H0QQ26</accession>
<dbReference type="PANTHER" id="PTHR32060">
    <property type="entry name" value="TAIL-SPECIFIC PROTEASE"/>
    <property type="match status" value="1"/>
</dbReference>
<evidence type="ECO:0000256" key="5">
    <source>
        <dbReference type="RuleBase" id="RU004404"/>
    </source>
</evidence>
<dbReference type="RefSeq" id="WP_089967484.1">
    <property type="nucleotide sequence ID" value="NZ_FNJM01000002.1"/>
</dbReference>
<dbReference type="AlphaFoldDB" id="A0A1H0QQ26"/>
<evidence type="ECO:0000313" key="7">
    <source>
        <dbReference type="Proteomes" id="UP000198597"/>
    </source>
</evidence>
<dbReference type="GO" id="GO:0030288">
    <property type="term" value="C:outer membrane-bounded periplasmic space"/>
    <property type="evidence" value="ECO:0007669"/>
    <property type="project" value="TreeGrafter"/>
</dbReference>
<dbReference type="InterPro" id="IPR036034">
    <property type="entry name" value="PDZ_sf"/>
</dbReference>
<dbReference type="FunFam" id="2.30.42.10:FF:000063">
    <property type="entry name" value="Peptidase, S41 family"/>
    <property type="match status" value="1"/>
</dbReference>
<reference evidence="6 7" key="1">
    <citation type="submission" date="2016-10" db="EMBL/GenBank/DDBJ databases">
        <authorList>
            <person name="de Groot N.N."/>
        </authorList>
    </citation>
    <scope>NUCLEOTIDE SEQUENCE [LARGE SCALE GENOMIC DNA]</scope>
    <source>
        <strain evidence="6 7">DSM 12272</strain>
    </source>
</reference>
<organism evidence="6 7">
    <name type="scientific">Clostridium gasigenes</name>
    <dbReference type="NCBI Taxonomy" id="94869"/>
    <lineage>
        <taxon>Bacteria</taxon>
        <taxon>Bacillati</taxon>
        <taxon>Bacillota</taxon>
        <taxon>Clostridia</taxon>
        <taxon>Eubacteriales</taxon>
        <taxon>Clostridiaceae</taxon>
        <taxon>Clostridium</taxon>
    </lineage>
</organism>
<dbReference type="InterPro" id="IPR041489">
    <property type="entry name" value="PDZ_6"/>
</dbReference>